<proteinExistence type="inferred from homology"/>
<evidence type="ECO:0000313" key="6">
    <source>
        <dbReference type="EMBL" id="SCY40583.1"/>
    </source>
</evidence>
<keyword evidence="3" id="KW-0479">Metal-binding</keyword>
<keyword evidence="7" id="KW-1185">Reference proteome</keyword>
<dbReference type="RefSeq" id="WP_074471382.1">
    <property type="nucleotide sequence ID" value="NZ_FMUN01000005.1"/>
</dbReference>
<sequence length="209" mass="23211">MPRIMPRRRFPALLLLGALLLVAGCSGDSPWRLKDISGLMPRLAFTMTDHQGATVRGADYRGKVTLVYFGFTHCPDVCPATLANVRQALGRLGEEKADRVRVLFVTVDPERDTREVLRSYVRAFGPRFVGLRGNREQLDAFTKRYRVAYGYGEPDAHGNYDVSHSTGLFIFGPEGEPRLLALPDDGPDAIAHDLDRLLSARAGSELARR</sequence>
<dbReference type="EMBL" id="FMUN01000005">
    <property type="protein sequence ID" value="SCY40583.1"/>
    <property type="molecule type" value="Genomic_DNA"/>
</dbReference>
<name>A0A0P9C7W4_9GAMM</name>
<dbReference type="SUPFAM" id="SSF52833">
    <property type="entry name" value="Thioredoxin-like"/>
    <property type="match status" value="1"/>
</dbReference>
<reference evidence="7" key="1">
    <citation type="submission" date="2016-10" db="EMBL/GenBank/DDBJ databases">
        <authorList>
            <person name="Varghese N."/>
        </authorList>
    </citation>
    <scope>NUCLEOTIDE SEQUENCE [LARGE SCALE GENOMIC DNA]</scope>
    <source>
        <strain evidence="7">HL 19</strain>
    </source>
</reference>
<feature type="binding site" evidence="3">
    <location>
        <position position="78"/>
    </location>
    <ligand>
        <name>Cu cation</name>
        <dbReference type="ChEBI" id="CHEBI:23378"/>
    </ligand>
</feature>
<dbReference type="PANTHER" id="PTHR12151">
    <property type="entry name" value="ELECTRON TRANSPORT PROTIN SCO1/SENC FAMILY MEMBER"/>
    <property type="match status" value="1"/>
</dbReference>
<dbReference type="GO" id="GO:0046872">
    <property type="term" value="F:metal ion binding"/>
    <property type="evidence" value="ECO:0007669"/>
    <property type="project" value="UniProtKB-KW"/>
</dbReference>
<evidence type="ECO:0000256" key="1">
    <source>
        <dbReference type="ARBA" id="ARBA00010996"/>
    </source>
</evidence>
<comment type="similarity">
    <text evidence="1">Belongs to the SCO1/2 family.</text>
</comment>
<dbReference type="PATRIC" id="fig|381306.5.peg.1229"/>
<dbReference type="FunFam" id="3.40.30.10:FF:000013">
    <property type="entry name" value="Blast:Protein SCO1 homolog, mitochondrial"/>
    <property type="match status" value="1"/>
</dbReference>
<evidence type="ECO:0000259" key="5">
    <source>
        <dbReference type="PROSITE" id="PS51352"/>
    </source>
</evidence>
<feature type="binding site" evidence="3">
    <location>
        <position position="74"/>
    </location>
    <ligand>
        <name>Cu cation</name>
        <dbReference type="ChEBI" id="CHEBI:23378"/>
    </ligand>
</feature>
<protein>
    <submittedName>
        <fullName evidence="6">Protein SCO1/2</fullName>
    </submittedName>
</protein>
<keyword evidence="2 3" id="KW-0186">Copper</keyword>
<evidence type="ECO:0000313" key="7">
    <source>
        <dbReference type="Proteomes" id="UP000183104"/>
    </source>
</evidence>
<evidence type="ECO:0000256" key="3">
    <source>
        <dbReference type="PIRSR" id="PIRSR603782-1"/>
    </source>
</evidence>
<dbReference type="AlphaFoldDB" id="A0A0P9C7W4"/>
<dbReference type="Gene3D" id="3.40.30.10">
    <property type="entry name" value="Glutaredoxin"/>
    <property type="match status" value="1"/>
</dbReference>
<evidence type="ECO:0000256" key="2">
    <source>
        <dbReference type="ARBA" id="ARBA00023008"/>
    </source>
</evidence>
<dbReference type="InterPro" id="IPR013766">
    <property type="entry name" value="Thioredoxin_domain"/>
</dbReference>
<dbReference type="PROSITE" id="PS51257">
    <property type="entry name" value="PROKAR_LIPOPROTEIN"/>
    <property type="match status" value="1"/>
</dbReference>
<dbReference type="Pfam" id="PF02630">
    <property type="entry name" value="SCO1-SenC"/>
    <property type="match status" value="1"/>
</dbReference>
<dbReference type="CDD" id="cd02968">
    <property type="entry name" value="SCO"/>
    <property type="match status" value="1"/>
</dbReference>
<gene>
    <name evidence="6" type="ORF">SAMN05661077_2035</name>
</gene>
<accession>A0A0P9C7W4</accession>
<dbReference type="PROSITE" id="PS51352">
    <property type="entry name" value="THIOREDOXIN_2"/>
    <property type="match status" value="1"/>
</dbReference>
<organism evidence="6 7">
    <name type="scientific">Thiohalorhabdus denitrificans</name>
    <dbReference type="NCBI Taxonomy" id="381306"/>
    <lineage>
        <taxon>Bacteria</taxon>
        <taxon>Pseudomonadati</taxon>
        <taxon>Pseudomonadota</taxon>
        <taxon>Gammaproteobacteria</taxon>
        <taxon>Thiohalorhabdales</taxon>
        <taxon>Thiohalorhabdaceae</taxon>
        <taxon>Thiohalorhabdus</taxon>
    </lineage>
</organism>
<dbReference type="STRING" id="381306.AN478_03715"/>
<dbReference type="InterPro" id="IPR036249">
    <property type="entry name" value="Thioredoxin-like_sf"/>
</dbReference>
<evidence type="ECO:0000256" key="4">
    <source>
        <dbReference type="PIRSR" id="PIRSR603782-2"/>
    </source>
</evidence>
<dbReference type="PANTHER" id="PTHR12151:SF25">
    <property type="entry name" value="LINALOOL DEHYDRATASE_ISOMERASE DOMAIN-CONTAINING PROTEIN"/>
    <property type="match status" value="1"/>
</dbReference>
<dbReference type="InterPro" id="IPR003782">
    <property type="entry name" value="SCO1/SenC"/>
</dbReference>
<feature type="disulfide bond" description="Redox-active" evidence="4">
    <location>
        <begin position="74"/>
        <end position="78"/>
    </location>
</feature>
<keyword evidence="4" id="KW-1015">Disulfide bond</keyword>
<feature type="domain" description="Thioredoxin" evidence="5">
    <location>
        <begin position="36"/>
        <end position="203"/>
    </location>
</feature>
<dbReference type="Proteomes" id="UP000183104">
    <property type="component" value="Unassembled WGS sequence"/>
</dbReference>
<feature type="binding site" evidence="3">
    <location>
        <position position="164"/>
    </location>
    <ligand>
        <name>Cu cation</name>
        <dbReference type="ChEBI" id="CHEBI:23378"/>
    </ligand>
</feature>